<evidence type="ECO:0000256" key="9">
    <source>
        <dbReference type="PROSITE-ProRule" id="PRU01373"/>
    </source>
</evidence>
<dbReference type="GO" id="GO:0071555">
    <property type="term" value="P:cell wall organization"/>
    <property type="evidence" value="ECO:0007669"/>
    <property type="project" value="UniProtKB-UniRule"/>
</dbReference>
<evidence type="ECO:0000256" key="8">
    <source>
        <dbReference type="ARBA" id="ARBA00023316"/>
    </source>
</evidence>
<proteinExistence type="inferred from homology"/>
<gene>
    <name evidence="11" type="ORF">SAMN05660443_0498</name>
</gene>
<dbReference type="GO" id="GO:0008360">
    <property type="term" value="P:regulation of cell shape"/>
    <property type="evidence" value="ECO:0007669"/>
    <property type="project" value="UniProtKB-UniRule"/>
</dbReference>
<dbReference type="AlphaFoldDB" id="A0A1I1ECP5"/>
<dbReference type="InterPro" id="IPR038063">
    <property type="entry name" value="Transpep_catalytic_dom"/>
</dbReference>
<keyword evidence="5" id="KW-0378">Hydrolase</keyword>
<sequence>MDKQFLKQQLNLAPSRPANNWLWVSAGEQRLYLLSPGGEVLQSWPVSTGKAGLGEQEGSGCTPRGWHRIRACIGAGQDARAVFRGRRLTGEIWTPELNAAYPHRDWILGRILWLCGEEKGINRGGSVDSQRRYIYLHGTPDDQPLGVPGSHGCIRLAPESMLEVFAQVGFATQLLITEE</sequence>
<keyword evidence="7 9" id="KW-0573">Peptidoglycan synthesis</keyword>
<organism evidence="11 12">
    <name type="scientific">Marinospirillum celere</name>
    <dbReference type="NCBI Taxonomy" id="1122252"/>
    <lineage>
        <taxon>Bacteria</taxon>
        <taxon>Pseudomonadati</taxon>
        <taxon>Pseudomonadota</taxon>
        <taxon>Gammaproteobacteria</taxon>
        <taxon>Oceanospirillales</taxon>
        <taxon>Oceanospirillaceae</taxon>
        <taxon>Marinospirillum</taxon>
    </lineage>
</organism>
<dbReference type="GO" id="GO:0005576">
    <property type="term" value="C:extracellular region"/>
    <property type="evidence" value="ECO:0007669"/>
    <property type="project" value="TreeGrafter"/>
</dbReference>
<evidence type="ECO:0000313" key="11">
    <source>
        <dbReference type="EMBL" id="SFB84526.1"/>
    </source>
</evidence>
<dbReference type="PANTHER" id="PTHR30582:SF24">
    <property type="entry name" value="L,D-TRANSPEPTIDASE ERFK_SRFK-RELATED"/>
    <property type="match status" value="1"/>
</dbReference>
<evidence type="ECO:0000256" key="5">
    <source>
        <dbReference type="ARBA" id="ARBA00022801"/>
    </source>
</evidence>
<feature type="domain" description="L,D-TPase catalytic" evidence="10">
    <location>
        <begin position="20"/>
        <end position="177"/>
    </location>
</feature>
<dbReference type="CDD" id="cd16913">
    <property type="entry name" value="YkuD_like"/>
    <property type="match status" value="1"/>
</dbReference>
<evidence type="ECO:0000256" key="3">
    <source>
        <dbReference type="ARBA" id="ARBA00022676"/>
    </source>
</evidence>
<evidence type="ECO:0000256" key="4">
    <source>
        <dbReference type="ARBA" id="ARBA00022679"/>
    </source>
</evidence>
<reference evidence="11 12" key="1">
    <citation type="submission" date="2016-10" db="EMBL/GenBank/DDBJ databases">
        <authorList>
            <person name="de Groot N.N."/>
        </authorList>
    </citation>
    <scope>NUCLEOTIDE SEQUENCE [LARGE SCALE GENOMIC DNA]</scope>
    <source>
        <strain evidence="11 12">DSM 18438</strain>
    </source>
</reference>
<keyword evidence="12" id="KW-1185">Reference proteome</keyword>
<feature type="active site" description="Proton donor/acceptor" evidence="9">
    <location>
        <position position="137"/>
    </location>
</feature>
<dbReference type="SUPFAM" id="SSF141523">
    <property type="entry name" value="L,D-transpeptidase catalytic domain-like"/>
    <property type="match status" value="1"/>
</dbReference>
<evidence type="ECO:0000259" key="10">
    <source>
        <dbReference type="PROSITE" id="PS52029"/>
    </source>
</evidence>
<dbReference type="UniPathway" id="UPA00219"/>
<dbReference type="RefSeq" id="WP_091958634.1">
    <property type="nucleotide sequence ID" value="NZ_FOLH01000001.1"/>
</dbReference>
<evidence type="ECO:0000256" key="1">
    <source>
        <dbReference type="ARBA" id="ARBA00004752"/>
    </source>
</evidence>
<evidence type="ECO:0000256" key="6">
    <source>
        <dbReference type="ARBA" id="ARBA00022960"/>
    </source>
</evidence>
<accession>A0A1I1ECP5</accession>
<dbReference type="Gene3D" id="2.40.440.10">
    <property type="entry name" value="L,D-transpeptidase catalytic domain-like"/>
    <property type="match status" value="1"/>
</dbReference>
<dbReference type="InterPro" id="IPR005490">
    <property type="entry name" value="LD_TPept_cat_dom"/>
</dbReference>
<dbReference type="Proteomes" id="UP000199058">
    <property type="component" value="Unassembled WGS sequence"/>
</dbReference>
<dbReference type="GO" id="GO:0016757">
    <property type="term" value="F:glycosyltransferase activity"/>
    <property type="evidence" value="ECO:0007669"/>
    <property type="project" value="UniProtKB-KW"/>
</dbReference>
<dbReference type="GO" id="GO:0018104">
    <property type="term" value="P:peptidoglycan-protein cross-linking"/>
    <property type="evidence" value="ECO:0007669"/>
    <property type="project" value="TreeGrafter"/>
</dbReference>
<dbReference type="InterPro" id="IPR050979">
    <property type="entry name" value="LD-transpeptidase"/>
</dbReference>
<feature type="active site" description="Nucleophile" evidence="9">
    <location>
        <position position="153"/>
    </location>
</feature>
<dbReference type="PANTHER" id="PTHR30582">
    <property type="entry name" value="L,D-TRANSPEPTIDASE"/>
    <property type="match status" value="1"/>
</dbReference>
<keyword evidence="3" id="KW-0328">Glycosyltransferase</keyword>
<dbReference type="PROSITE" id="PS52029">
    <property type="entry name" value="LD_TPASE"/>
    <property type="match status" value="1"/>
</dbReference>
<comment type="similarity">
    <text evidence="2">Belongs to the YkuD family.</text>
</comment>
<keyword evidence="4" id="KW-0808">Transferase</keyword>
<comment type="pathway">
    <text evidence="1 9">Cell wall biogenesis; peptidoglycan biosynthesis.</text>
</comment>
<dbReference type="STRING" id="1122252.SAMN05660443_0498"/>
<dbReference type="Pfam" id="PF03734">
    <property type="entry name" value="YkuD"/>
    <property type="match status" value="1"/>
</dbReference>
<keyword evidence="8 9" id="KW-0961">Cell wall biogenesis/degradation</keyword>
<protein>
    <submittedName>
        <fullName evidence="11">L,D-transpeptidase catalytic domain</fullName>
    </submittedName>
</protein>
<evidence type="ECO:0000313" key="12">
    <source>
        <dbReference type="Proteomes" id="UP000199058"/>
    </source>
</evidence>
<dbReference type="EMBL" id="FOLH01000001">
    <property type="protein sequence ID" value="SFB84526.1"/>
    <property type="molecule type" value="Genomic_DNA"/>
</dbReference>
<name>A0A1I1ECP5_9GAMM</name>
<dbReference type="GO" id="GO:0071972">
    <property type="term" value="F:peptidoglycan L,D-transpeptidase activity"/>
    <property type="evidence" value="ECO:0007669"/>
    <property type="project" value="TreeGrafter"/>
</dbReference>
<evidence type="ECO:0000256" key="7">
    <source>
        <dbReference type="ARBA" id="ARBA00022984"/>
    </source>
</evidence>
<keyword evidence="6 9" id="KW-0133">Cell shape</keyword>
<dbReference type="OrthoDB" id="9787225at2"/>
<evidence type="ECO:0000256" key="2">
    <source>
        <dbReference type="ARBA" id="ARBA00005992"/>
    </source>
</evidence>